<feature type="compositionally biased region" description="Polar residues" evidence="1">
    <location>
        <begin position="58"/>
        <end position="71"/>
    </location>
</feature>
<gene>
    <name evidence="2" type="ORF">AVEN_230022_1</name>
</gene>
<evidence type="ECO:0000313" key="2">
    <source>
        <dbReference type="EMBL" id="GBM07584.1"/>
    </source>
</evidence>
<name>A0A4Y2CUP6_ARAVE</name>
<dbReference type="EMBL" id="BGPR01000244">
    <property type="protein sequence ID" value="GBM07584.1"/>
    <property type="molecule type" value="Genomic_DNA"/>
</dbReference>
<keyword evidence="3" id="KW-1185">Reference proteome</keyword>
<comment type="caution">
    <text evidence="2">The sequence shown here is derived from an EMBL/GenBank/DDBJ whole genome shotgun (WGS) entry which is preliminary data.</text>
</comment>
<feature type="region of interest" description="Disordered" evidence="1">
    <location>
        <begin position="58"/>
        <end position="90"/>
    </location>
</feature>
<evidence type="ECO:0000313" key="3">
    <source>
        <dbReference type="Proteomes" id="UP000499080"/>
    </source>
</evidence>
<dbReference type="AlphaFoldDB" id="A0A4Y2CUP6"/>
<protein>
    <submittedName>
        <fullName evidence="2">Uncharacterized protein</fullName>
    </submittedName>
</protein>
<accession>A0A4Y2CUP6</accession>
<dbReference type="Proteomes" id="UP000499080">
    <property type="component" value="Unassembled WGS sequence"/>
</dbReference>
<evidence type="ECO:0000256" key="1">
    <source>
        <dbReference type="SAM" id="MobiDB-lite"/>
    </source>
</evidence>
<proteinExistence type="predicted"/>
<reference evidence="2 3" key="1">
    <citation type="journal article" date="2019" name="Sci. Rep.">
        <title>Orb-weaving spider Araneus ventricosus genome elucidates the spidroin gene catalogue.</title>
        <authorList>
            <person name="Kono N."/>
            <person name="Nakamura H."/>
            <person name="Ohtoshi R."/>
            <person name="Moran D.A.P."/>
            <person name="Shinohara A."/>
            <person name="Yoshida Y."/>
            <person name="Fujiwara M."/>
            <person name="Mori M."/>
            <person name="Tomita M."/>
            <person name="Arakawa K."/>
        </authorList>
    </citation>
    <scope>NUCLEOTIDE SEQUENCE [LARGE SCALE GENOMIC DNA]</scope>
</reference>
<organism evidence="2 3">
    <name type="scientific">Araneus ventricosus</name>
    <name type="common">Orbweaver spider</name>
    <name type="synonym">Epeira ventricosa</name>
    <dbReference type="NCBI Taxonomy" id="182803"/>
    <lineage>
        <taxon>Eukaryota</taxon>
        <taxon>Metazoa</taxon>
        <taxon>Ecdysozoa</taxon>
        <taxon>Arthropoda</taxon>
        <taxon>Chelicerata</taxon>
        <taxon>Arachnida</taxon>
        <taxon>Araneae</taxon>
        <taxon>Araneomorphae</taxon>
        <taxon>Entelegynae</taxon>
        <taxon>Araneoidea</taxon>
        <taxon>Araneidae</taxon>
        <taxon>Araneus</taxon>
    </lineage>
</organism>
<sequence>MPRLLCLLSPLKPVLSGRKRHELDSPNLGGHLPPPPAITFSEGARKWAVVDKDNWTSLPRLSPKQSQNLTSFPKKPTASDQPSLLLRGNF</sequence>